<keyword evidence="5" id="KW-0406">Ion transport</keyword>
<evidence type="ECO:0000313" key="10">
    <source>
        <dbReference type="EMBL" id="MTK20988.1"/>
    </source>
</evidence>
<accession>A0A9X4XDL2</accession>
<sequence>MKKMSLYQATIIVLSFVVIIMTLLQLTLSLTPQIDALFNTLDVLIWLFFFVDYLVRLGVSKDKKQFFLSHKIDLIVIIPFFSIYRLFRLARVAELLPLLRFTKVVKVTVMLTTAFKQISQFFKTNNLHYVSLATLVIVLLGAGGISLFEGFSFKDSLWWSIVTLTTVGYGDIVPKTGIGRLIASVVMLTGIGFLGALTGTISTYFLNKSHDVYRPKIVDEMIEKLNHFDELSFEEFQQIISVLTLIKKGQEEIQEERVKVIEKKEEE</sequence>
<dbReference type="PRINTS" id="PR00169">
    <property type="entry name" value="KCHANNEL"/>
</dbReference>
<organism evidence="10 11">
    <name type="scientific">Turicibacter sanguinis</name>
    <dbReference type="NCBI Taxonomy" id="154288"/>
    <lineage>
        <taxon>Bacteria</taxon>
        <taxon>Bacillati</taxon>
        <taxon>Bacillota</taxon>
        <taxon>Erysipelotrichia</taxon>
        <taxon>Erysipelotrichales</taxon>
        <taxon>Turicibacteraceae</taxon>
        <taxon>Turicibacter</taxon>
    </lineage>
</organism>
<dbReference type="InterPro" id="IPR028325">
    <property type="entry name" value="VG_K_chnl"/>
</dbReference>
<protein>
    <submittedName>
        <fullName evidence="10">Ion channel protein</fullName>
    </submittedName>
</protein>
<keyword evidence="7" id="KW-0407">Ion channel</keyword>
<gene>
    <name evidence="10" type="ORF">GMA92_06105</name>
</gene>
<comment type="caution">
    <text evidence="10">The sequence shown here is derived from an EMBL/GenBank/DDBJ whole genome shotgun (WGS) entry which is preliminary data.</text>
</comment>
<dbReference type="Gene3D" id="1.20.120.350">
    <property type="entry name" value="Voltage-gated potassium channels. Chain C"/>
    <property type="match status" value="1"/>
</dbReference>
<keyword evidence="3 8" id="KW-0812">Transmembrane</keyword>
<dbReference type="GO" id="GO:0005249">
    <property type="term" value="F:voltage-gated potassium channel activity"/>
    <property type="evidence" value="ECO:0007669"/>
    <property type="project" value="InterPro"/>
</dbReference>
<feature type="transmembrane region" description="Helical" evidence="8">
    <location>
        <begin position="127"/>
        <end position="148"/>
    </location>
</feature>
<feature type="transmembrane region" description="Helical" evidence="8">
    <location>
        <begin position="181"/>
        <end position="206"/>
    </location>
</feature>
<evidence type="ECO:0000256" key="7">
    <source>
        <dbReference type="ARBA" id="ARBA00023303"/>
    </source>
</evidence>
<evidence type="ECO:0000313" key="11">
    <source>
        <dbReference type="Proteomes" id="UP000487649"/>
    </source>
</evidence>
<evidence type="ECO:0000256" key="5">
    <source>
        <dbReference type="ARBA" id="ARBA00023065"/>
    </source>
</evidence>
<feature type="transmembrane region" description="Helical" evidence="8">
    <location>
        <begin position="7"/>
        <end position="30"/>
    </location>
</feature>
<dbReference type="Gene3D" id="1.10.287.70">
    <property type="match status" value="1"/>
</dbReference>
<dbReference type="InterPro" id="IPR027359">
    <property type="entry name" value="Volt_channel_dom_sf"/>
</dbReference>
<dbReference type="PANTHER" id="PTHR11537">
    <property type="entry name" value="VOLTAGE-GATED POTASSIUM CHANNEL"/>
    <property type="match status" value="1"/>
</dbReference>
<evidence type="ECO:0000259" key="9">
    <source>
        <dbReference type="Pfam" id="PF07885"/>
    </source>
</evidence>
<dbReference type="SUPFAM" id="SSF81324">
    <property type="entry name" value="Voltage-gated potassium channels"/>
    <property type="match status" value="1"/>
</dbReference>
<feature type="domain" description="Potassium channel" evidence="9">
    <location>
        <begin position="135"/>
        <end position="205"/>
    </location>
</feature>
<reference evidence="10 11" key="1">
    <citation type="journal article" date="2019" name="Nat. Med.">
        <title>A library of human gut bacterial isolates paired with longitudinal multiomics data enables mechanistic microbiome research.</title>
        <authorList>
            <person name="Poyet M."/>
            <person name="Groussin M."/>
            <person name="Gibbons S.M."/>
            <person name="Avila-Pacheco J."/>
            <person name="Jiang X."/>
            <person name="Kearney S.M."/>
            <person name="Perrotta A.R."/>
            <person name="Berdy B."/>
            <person name="Zhao S."/>
            <person name="Lieberman T.D."/>
            <person name="Swanson P.K."/>
            <person name="Smith M."/>
            <person name="Roesemann S."/>
            <person name="Alexander J.E."/>
            <person name="Rich S.A."/>
            <person name="Livny J."/>
            <person name="Vlamakis H."/>
            <person name="Clish C."/>
            <person name="Bullock K."/>
            <person name="Deik A."/>
            <person name="Scott J."/>
            <person name="Pierce K.A."/>
            <person name="Xavier R.J."/>
            <person name="Alm E.J."/>
        </authorList>
    </citation>
    <scope>NUCLEOTIDE SEQUENCE [LARGE SCALE GENOMIC DNA]</scope>
    <source>
        <strain evidence="10 11">BIOML-A198</strain>
    </source>
</reference>
<evidence type="ECO:0000256" key="3">
    <source>
        <dbReference type="ARBA" id="ARBA00022692"/>
    </source>
</evidence>
<dbReference type="EMBL" id="WMQE01000010">
    <property type="protein sequence ID" value="MTK20988.1"/>
    <property type="molecule type" value="Genomic_DNA"/>
</dbReference>
<dbReference type="PANTHER" id="PTHR11537:SF254">
    <property type="entry name" value="POTASSIUM VOLTAGE-GATED CHANNEL PROTEIN SHAB"/>
    <property type="match status" value="1"/>
</dbReference>
<proteinExistence type="predicted"/>
<name>A0A9X4XDL2_9FIRM</name>
<dbReference type="Proteomes" id="UP000487649">
    <property type="component" value="Unassembled WGS sequence"/>
</dbReference>
<dbReference type="Pfam" id="PF07885">
    <property type="entry name" value="Ion_trans_2"/>
    <property type="match status" value="1"/>
</dbReference>
<dbReference type="InterPro" id="IPR013099">
    <property type="entry name" value="K_chnl_dom"/>
</dbReference>
<dbReference type="AlphaFoldDB" id="A0A9X4XDL2"/>
<evidence type="ECO:0000256" key="2">
    <source>
        <dbReference type="ARBA" id="ARBA00022448"/>
    </source>
</evidence>
<comment type="subcellular location">
    <subcellularLocation>
        <location evidence="1">Membrane</location>
        <topology evidence="1">Multi-pass membrane protein</topology>
    </subcellularLocation>
</comment>
<evidence type="ECO:0000256" key="4">
    <source>
        <dbReference type="ARBA" id="ARBA00022989"/>
    </source>
</evidence>
<evidence type="ECO:0000256" key="6">
    <source>
        <dbReference type="ARBA" id="ARBA00023136"/>
    </source>
</evidence>
<keyword evidence="4 8" id="KW-1133">Transmembrane helix</keyword>
<evidence type="ECO:0000256" key="1">
    <source>
        <dbReference type="ARBA" id="ARBA00004141"/>
    </source>
</evidence>
<evidence type="ECO:0000256" key="8">
    <source>
        <dbReference type="SAM" id="Phobius"/>
    </source>
</evidence>
<feature type="transmembrane region" description="Helical" evidence="8">
    <location>
        <begin position="36"/>
        <end position="55"/>
    </location>
</feature>
<keyword evidence="6 8" id="KW-0472">Membrane</keyword>
<dbReference type="GO" id="GO:0001508">
    <property type="term" value="P:action potential"/>
    <property type="evidence" value="ECO:0007669"/>
    <property type="project" value="TreeGrafter"/>
</dbReference>
<dbReference type="GO" id="GO:0008076">
    <property type="term" value="C:voltage-gated potassium channel complex"/>
    <property type="evidence" value="ECO:0007669"/>
    <property type="project" value="InterPro"/>
</dbReference>
<keyword evidence="2" id="KW-0813">Transport</keyword>